<name>A0A0F9MLL8_9ZZZZ</name>
<proteinExistence type="predicted"/>
<dbReference type="PANTHER" id="PTHR12224">
    <property type="entry name" value="BETA-1,4-MANNOSYL-GLYCOPROTEIN BETA-1,4-N-ACETYLGLUCOSAMINYL-TRANSFERASE"/>
    <property type="match status" value="1"/>
</dbReference>
<evidence type="ECO:0000313" key="1">
    <source>
        <dbReference type="EMBL" id="KKM77750.1"/>
    </source>
</evidence>
<gene>
    <name evidence="1" type="ORF">LCGC14_1366860</name>
</gene>
<dbReference type="GO" id="GO:0006044">
    <property type="term" value="P:N-acetylglucosamine metabolic process"/>
    <property type="evidence" value="ECO:0007669"/>
    <property type="project" value="TreeGrafter"/>
</dbReference>
<organism evidence="1">
    <name type="scientific">marine sediment metagenome</name>
    <dbReference type="NCBI Taxonomy" id="412755"/>
    <lineage>
        <taxon>unclassified sequences</taxon>
        <taxon>metagenomes</taxon>
        <taxon>ecological metagenomes</taxon>
    </lineage>
</organism>
<dbReference type="Pfam" id="PF04724">
    <property type="entry name" value="Glyco_transf_17"/>
    <property type="match status" value="1"/>
</dbReference>
<comment type="caution">
    <text evidence="1">The sequence shown here is derived from an EMBL/GenBank/DDBJ whole genome shotgun (WGS) entry which is preliminary data.</text>
</comment>
<protein>
    <submittedName>
        <fullName evidence="1">Uncharacterized protein</fullName>
    </submittedName>
</protein>
<reference evidence="1" key="1">
    <citation type="journal article" date="2015" name="Nature">
        <title>Complex archaea that bridge the gap between prokaryotes and eukaryotes.</title>
        <authorList>
            <person name="Spang A."/>
            <person name="Saw J.H."/>
            <person name="Jorgensen S.L."/>
            <person name="Zaremba-Niedzwiedzka K."/>
            <person name="Martijn J."/>
            <person name="Lind A.E."/>
            <person name="van Eijk R."/>
            <person name="Schleper C."/>
            <person name="Guy L."/>
            <person name="Ettema T.J."/>
        </authorList>
    </citation>
    <scope>NUCLEOTIDE SEQUENCE</scope>
</reference>
<dbReference type="GO" id="GO:0003830">
    <property type="term" value="F:beta-1,4-mannosylglycoprotein 4-beta-N-acetylglucosaminyltransferase activity"/>
    <property type="evidence" value="ECO:0007669"/>
    <property type="project" value="InterPro"/>
</dbReference>
<dbReference type="EMBL" id="LAZR01008596">
    <property type="protein sequence ID" value="KKM77750.1"/>
    <property type="molecule type" value="Genomic_DNA"/>
</dbReference>
<dbReference type="AlphaFoldDB" id="A0A0F9MLL8"/>
<dbReference type="InterPro" id="IPR006813">
    <property type="entry name" value="Glyco_trans_17"/>
</dbReference>
<dbReference type="PANTHER" id="PTHR12224:SF0">
    <property type="entry name" value="BETA-1,4-MANNOSYL-GLYCOPROTEIN 4-BETA-N-ACETYLGLUCOSAMINYLTRANSFERASE"/>
    <property type="match status" value="1"/>
</dbReference>
<dbReference type="GO" id="GO:0016020">
    <property type="term" value="C:membrane"/>
    <property type="evidence" value="ECO:0007669"/>
    <property type="project" value="InterPro"/>
</dbReference>
<sequence length="254" mass="29558">MLEFRLTELADIVDHVVIIESTKTFAGKPKPLYFSQNTDRFSQFISKITHVIVQDMPAGNAWDREKHQRNCITRGVNLLKPTANDIIVISDADEIPDPVMLARFKREGLKGARRPVQDFYYYNLNCKGRVGNSRCRIMDYNTYKKNSPEVHTKSQYPAVPRGGWHFSYFGSEDFIINKIQQFSHQEFNKREYTNKNTIKQRVIDCADLFARAGHGGPHKFYYQALEGNNYLPKNYKMLLDFQNQNTRCTALKTK</sequence>
<accession>A0A0F9MLL8</accession>